<comment type="caution">
    <text evidence="1">The sequence shown here is derived from an EMBL/GenBank/DDBJ whole genome shotgun (WGS) entry which is preliminary data.</text>
</comment>
<proteinExistence type="predicted"/>
<accession>A0ABW1IIW2</accession>
<organism evidence="1 2">
    <name type="scientific">Marinicrinis lubricantis</name>
    <dbReference type="NCBI Taxonomy" id="2086470"/>
    <lineage>
        <taxon>Bacteria</taxon>
        <taxon>Bacillati</taxon>
        <taxon>Bacillota</taxon>
        <taxon>Bacilli</taxon>
        <taxon>Bacillales</taxon>
        <taxon>Paenibacillaceae</taxon>
    </lineage>
</organism>
<gene>
    <name evidence="1" type="ORF">ACFPXP_00730</name>
</gene>
<sequence length="129" mass="14588">MGKKLSITDLLAQKEQLRKKRKRTMSLHVDSLDAEIVIEEPSRVFALEALEMAQDPMRRDKADAHVVYHCVVEPNLKDRDLQKQFGCAEPTDIVDMIFRAGEVSSISGYILQLAGFDSVKKVDADLKNE</sequence>
<dbReference type="RefSeq" id="WP_379891483.1">
    <property type="nucleotide sequence ID" value="NZ_CBCSCT010000008.1"/>
</dbReference>
<evidence type="ECO:0008006" key="3">
    <source>
        <dbReference type="Google" id="ProtNLM"/>
    </source>
</evidence>
<dbReference type="InterPro" id="IPR014986">
    <property type="entry name" value="XkdN-like"/>
</dbReference>
<reference evidence="2" key="1">
    <citation type="journal article" date="2019" name="Int. J. Syst. Evol. Microbiol.">
        <title>The Global Catalogue of Microorganisms (GCM) 10K type strain sequencing project: providing services to taxonomists for standard genome sequencing and annotation.</title>
        <authorList>
            <consortium name="The Broad Institute Genomics Platform"/>
            <consortium name="The Broad Institute Genome Sequencing Center for Infectious Disease"/>
            <person name="Wu L."/>
            <person name="Ma J."/>
        </authorList>
    </citation>
    <scope>NUCLEOTIDE SEQUENCE [LARGE SCALE GENOMIC DNA]</scope>
    <source>
        <strain evidence="2">CCM 8749</strain>
    </source>
</reference>
<dbReference type="Proteomes" id="UP001596250">
    <property type="component" value="Unassembled WGS sequence"/>
</dbReference>
<name>A0ABW1IIW2_9BACL</name>
<dbReference type="EMBL" id="JBHSQV010000002">
    <property type="protein sequence ID" value="MFC5985032.1"/>
    <property type="molecule type" value="Genomic_DNA"/>
</dbReference>
<evidence type="ECO:0000313" key="1">
    <source>
        <dbReference type="EMBL" id="MFC5985032.1"/>
    </source>
</evidence>
<keyword evidence="2" id="KW-1185">Reference proteome</keyword>
<dbReference type="InterPro" id="IPR038559">
    <property type="entry name" value="XkdN-like_sf"/>
</dbReference>
<dbReference type="Pfam" id="PF08890">
    <property type="entry name" value="Phage_TAC_5"/>
    <property type="match status" value="1"/>
</dbReference>
<dbReference type="Gene3D" id="3.30.2220.30">
    <property type="match status" value="1"/>
</dbReference>
<evidence type="ECO:0000313" key="2">
    <source>
        <dbReference type="Proteomes" id="UP001596250"/>
    </source>
</evidence>
<protein>
    <recommendedName>
        <fullName evidence="3">Phage XkdN-like tail assembly chaperone protein, TAC</fullName>
    </recommendedName>
</protein>